<dbReference type="Pfam" id="PF03235">
    <property type="entry name" value="GmrSD_N"/>
    <property type="match status" value="1"/>
</dbReference>
<dbReference type="STRING" id="1299341.SAMN05444005_10572"/>
<protein>
    <submittedName>
        <fullName evidence="3">Uncharacterized conserved protein, contains ParB-like and HNH nuclease domains</fullName>
    </submittedName>
</protein>
<reference evidence="3 4" key="1">
    <citation type="submission" date="2016-10" db="EMBL/GenBank/DDBJ databases">
        <authorList>
            <person name="de Groot N.N."/>
        </authorList>
    </citation>
    <scope>NUCLEOTIDE SEQUENCE [LARGE SCALE GENOMIC DNA]</scope>
    <source>
        <strain evidence="3 4">DSM 27078</strain>
    </source>
</reference>
<accession>A0A1H9CV25</accession>
<feature type="domain" description="GmrSD restriction endonucleases C-terminal" evidence="2">
    <location>
        <begin position="460"/>
        <end position="606"/>
    </location>
</feature>
<dbReference type="Pfam" id="PF07510">
    <property type="entry name" value="GmrSD_C"/>
    <property type="match status" value="1"/>
</dbReference>
<evidence type="ECO:0000313" key="4">
    <source>
        <dbReference type="Proteomes" id="UP000198648"/>
    </source>
</evidence>
<evidence type="ECO:0000259" key="1">
    <source>
        <dbReference type="Pfam" id="PF03235"/>
    </source>
</evidence>
<gene>
    <name evidence="3" type="ORF">SAMN05444005_10572</name>
</gene>
<proteinExistence type="predicted"/>
<keyword evidence="4" id="KW-1185">Reference proteome</keyword>
<dbReference type="EMBL" id="FOEI01000005">
    <property type="protein sequence ID" value="SEQ04453.1"/>
    <property type="molecule type" value="Genomic_DNA"/>
</dbReference>
<dbReference type="RefSeq" id="WP_091468369.1">
    <property type="nucleotide sequence ID" value="NZ_FOEI01000005.1"/>
</dbReference>
<dbReference type="Proteomes" id="UP000198648">
    <property type="component" value="Unassembled WGS sequence"/>
</dbReference>
<sequence>MAISPIPQSIEDVFSTITYNIDFYQRQYKWLKDPVERLLDDVFYKFNSDYLEIEDSMEPENAANKIGWYYLNTYVTNTIDGKVFLVDGQQRLTTITLILIQLYQQSVKESSDLSEWVKSKIFGIVGPKKIFWLNHEGHAKTLEKLLNGEPFETIDTTIGITSKNMVENSKYIKSWLEKDLDSKHKLETFIYYFLRRLQLVKLEVSQADVPMVFEVINDRGVRLKPYEILKGKLLGQIDKDELKLLDLNKLWETQVSKINEIGEDEIDSFFEYYIRSKIANSRGLAVKYDKKDYHRAIFSDEADNFFNLKRNPAQIKRFLQNEFVYFTNLYHKIWWFSIDLRPGFEPVFFNSLNELNAQYLILLSAIKFNDPEEDLKIQLIAKEFDRLFVLLQLQRSYDSNKITEIIYHLVTELREQPAEKIKPAFDNQITQLLSNAKATVIHEPFNYMYFKEVGYNDLSTRFSRYFFARIDYFICQNSNAEMQQSFHNLVRNTGHVNGYHIEHILAHNDENLSLFANDEELFERERNRLGGLLLLRGNANISSSNETYTNKLRTYVQTLYWNATLHPDTYHSNLDLIQLKNKYNLNLRAMEVFGPEELEERHKLLADIIKIIWN</sequence>
<evidence type="ECO:0000259" key="2">
    <source>
        <dbReference type="Pfam" id="PF07510"/>
    </source>
</evidence>
<dbReference type="InterPro" id="IPR011089">
    <property type="entry name" value="GmrSD_C"/>
</dbReference>
<organism evidence="3 4">
    <name type="scientific">Flavobacterium urocaniciphilum</name>
    <dbReference type="NCBI Taxonomy" id="1299341"/>
    <lineage>
        <taxon>Bacteria</taxon>
        <taxon>Pseudomonadati</taxon>
        <taxon>Bacteroidota</taxon>
        <taxon>Flavobacteriia</taxon>
        <taxon>Flavobacteriales</taxon>
        <taxon>Flavobacteriaceae</taxon>
        <taxon>Flavobacterium</taxon>
    </lineage>
</organism>
<dbReference type="InterPro" id="IPR004919">
    <property type="entry name" value="GmrSD_N"/>
</dbReference>
<dbReference type="AlphaFoldDB" id="A0A1H9CV25"/>
<name>A0A1H9CV25_9FLAO</name>
<evidence type="ECO:0000313" key="3">
    <source>
        <dbReference type="EMBL" id="SEQ04453.1"/>
    </source>
</evidence>
<dbReference type="PANTHER" id="PTHR35149">
    <property type="entry name" value="SLL5132 PROTEIN"/>
    <property type="match status" value="1"/>
</dbReference>
<feature type="domain" description="GmrSD restriction endonucleases N-terminal" evidence="1">
    <location>
        <begin position="10"/>
        <end position="233"/>
    </location>
</feature>
<dbReference type="OrthoDB" id="9798761at2"/>
<dbReference type="PANTHER" id="PTHR35149:SF1">
    <property type="entry name" value="DUF5655 DOMAIN-CONTAINING PROTEIN"/>
    <property type="match status" value="1"/>
</dbReference>